<dbReference type="GO" id="GO:0030026">
    <property type="term" value="P:intracellular manganese ion homeostasis"/>
    <property type="evidence" value="ECO:0007669"/>
    <property type="project" value="InterPro"/>
</dbReference>
<evidence type="ECO:0000313" key="6">
    <source>
        <dbReference type="EMBL" id="OGG47864.1"/>
    </source>
</evidence>
<dbReference type="InterPro" id="IPR009078">
    <property type="entry name" value="Ferritin-like_SF"/>
</dbReference>
<sequence length="375" mass="40907">METLEKADLLDWRRYLQDEVDAAYLYRHLAEAEQDPAHRDIYLRLAEVEDKHIRQWQKLLIEARQPDSRNPMPSLRARALGWLAGRFGPGLIAPILLAEEGHEVKSYLRFARETAQPQARAVATSIAREAAHHAQTLATMLDRGNEPWHAVGSGGMLRSVVYGFNDGLTANFGLIAGVIGAAVDERALLIAGVAGMIADALSMGSSGYLAAKSQAEVYAHEIAMEREEIRMMPEVEVEELALIYEAKGILPTRARELADAMFASPEQGLKEKVREELEISPAGMTPLKDGLVTGLATAFGALIPVLPFFILPLAAAVWVSFAISMAAHFGVGGVRSFFTGRGFLRSGFDMFVVGLGVAMVGYVIGDLMNRFWLGG</sequence>
<feature type="transmembrane region" description="Helical" evidence="5">
    <location>
        <begin position="316"/>
        <end position="338"/>
    </location>
</feature>
<feature type="transmembrane region" description="Helical" evidence="5">
    <location>
        <begin position="350"/>
        <end position="372"/>
    </location>
</feature>
<dbReference type="Proteomes" id="UP000178606">
    <property type="component" value="Unassembled WGS sequence"/>
</dbReference>
<dbReference type="AlphaFoldDB" id="A0A1F6CF40"/>
<accession>A0A1F6CF40</accession>
<evidence type="ECO:0008006" key="8">
    <source>
        <dbReference type="Google" id="ProtNLM"/>
    </source>
</evidence>
<dbReference type="PANTHER" id="PTHR31851">
    <property type="entry name" value="FE(2+)/MN(2+) TRANSPORTER PCL1"/>
    <property type="match status" value="1"/>
</dbReference>
<evidence type="ECO:0000256" key="4">
    <source>
        <dbReference type="ARBA" id="ARBA00023136"/>
    </source>
</evidence>
<keyword evidence="2 5" id="KW-0812">Transmembrane</keyword>
<proteinExistence type="predicted"/>
<comment type="subcellular location">
    <subcellularLocation>
        <location evidence="1">Endomembrane system</location>
        <topology evidence="1">Multi-pass membrane protein</topology>
    </subcellularLocation>
</comment>
<dbReference type="SUPFAM" id="SSF47240">
    <property type="entry name" value="Ferritin-like"/>
    <property type="match status" value="1"/>
</dbReference>
<evidence type="ECO:0000256" key="2">
    <source>
        <dbReference type="ARBA" id="ARBA00022692"/>
    </source>
</evidence>
<dbReference type="InterPro" id="IPR008217">
    <property type="entry name" value="Ccc1_fam"/>
</dbReference>
<evidence type="ECO:0000256" key="3">
    <source>
        <dbReference type="ARBA" id="ARBA00022989"/>
    </source>
</evidence>
<feature type="transmembrane region" description="Helical" evidence="5">
    <location>
        <begin position="290"/>
        <end position="310"/>
    </location>
</feature>
<gene>
    <name evidence="6" type="ORF">A3F84_03095</name>
</gene>
<comment type="caution">
    <text evidence="6">The sequence shown here is derived from an EMBL/GenBank/DDBJ whole genome shotgun (WGS) entry which is preliminary data.</text>
</comment>
<reference evidence="6 7" key="1">
    <citation type="journal article" date="2016" name="Nat. Commun.">
        <title>Thousands of microbial genomes shed light on interconnected biogeochemical processes in an aquifer system.</title>
        <authorList>
            <person name="Anantharaman K."/>
            <person name="Brown C.T."/>
            <person name="Hug L.A."/>
            <person name="Sharon I."/>
            <person name="Castelle C.J."/>
            <person name="Probst A.J."/>
            <person name="Thomas B.C."/>
            <person name="Singh A."/>
            <person name="Wilkins M.J."/>
            <person name="Karaoz U."/>
            <person name="Brodie E.L."/>
            <person name="Williams K.H."/>
            <person name="Hubbard S.S."/>
            <person name="Banfield J.F."/>
        </authorList>
    </citation>
    <scope>NUCLEOTIDE SEQUENCE [LARGE SCALE GENOMIC DNA]</scope>
    <source>
        <strain evidence="7">RIFCSPLOWO2_12_FULL_64_10</strain>
    </source>
</reference>
<keyword evidence="4 5" id="KW-0472">Membrane</keyword>
<dbReference type="GO" id="GO:0012505">
    <property type="term" value="C:endomembrane system"/>
    <property type="evidence" value="ECO:0007669"/>
    <property type="project" value="UniProtKB-SubCell"/>
</dbReference>
<protein>
    <recommendedName>
        <fullName evidence="8">Rubrerythrin family protein</fullName>
    </recommendedName>
</protein>
<evidence type="ECO:0000256" key="5">
    <source>
        <dbReference type="SAM" id="Phobius"/>
    </source>
</evidence>
<name>A0A1F6CF40_HANXR</name>
<keyword evidence="3 5" id="KW-1133">Transmembrane helix</keyword>
<evidence type="ECO:0000313" key="7">
    <source>
        <dbReference type="Proteomes" id="UP000178606"/>
    </source>
</evidence>
<dbReference type="EMBL" id="MFKF01000264">
    <property type="protein sequence ID" value="OGG47864.1"/>
    <property type="molecule type" value="Genomic_DNA"/>
</dbReference>
<dbReference type="GO" id="GO:0005384">
    <property type="term" value="F:manganese ion transmembrane transporter activity"/>
    <property type="evidence" value="ECO:0007669"/>
    <property type="project" value="InterPro"/>
</dbReference>
<evidence type="ECO:0000256" key="1">
    <source>
        <dbReference type="ARBA" id="ARBA00004127"/>
    </source>
</evidence>
<organism evidence="6 7">
    <name type="scientific">Handelsmanbacteria sp. (strain RIFCSPLOWO2_12_FULL_64_10)</name>
    <dbReference type="NCBI Taxonomy" id="1817868"/>
    <lineage>
        <taxon>Bacteria</taxon>
        <taxon>Candidatus Handelsmaniibacteriota</taxon>
    </lineage>
</organism>
<dbReference type="Pfam" id="PF01988">
    <property type="entry name" value="VIT1"/>
    <property type="match status" value="1"/>
</dbReference>